<dbReference type="SUPFAM" id="SSF52540">
    <property type="entry name" value="P-loop containing nucleoside triphosphate hydrolases"/>
    <property type="match status" value="1"/>
</dbReference>
<organism evidence="2">
    <name type="scientific">Amphimedon queenslandica</name>
    <name type="common">Sponge</name>
    <dbReference type="NCBI Taxonomy" id="400682"/>
    <lineage>
        <taxon>Eukaryota</taxon>
        <taxon>Metazoa</taxon>
        <taxon>Porifera</taxon>
        <taxon>Demospongiae</taxon>
        <taxon>Heteroscleromorpha</taxon>
        <taxon>Haplosclerida</taxon>
        <taxon>Niphatidae</taxon>
        <taxon>Amphimedon</taxon>
    </lineage>
</organism>
<protein>
    <recommendedName>
        <fullName evidence="1">NACHT domain-containing protein</fullName>
    </recommendedName>
</protein>
<dbReference type="eggNOG" id="ENOG502QTJW">
    <property type="taxonomic scope" value="Eukaryota"/>
</dbReference>
<dbReference type="PANTHER" id="PTHR46844:SF1">
    <property type="entry name" value="SLR5058 PROTEIN"/>
    <property type="match status" value="1"/>
</dbReference>
<dbReference type="OrthoDB" id="120976at2759"/>
<proteinExistence type="predicted"/>
<dbReference type="Gene3D" id="3.40.50.300">
    <property type="entry name" value="P-loop containing nucleotide triphosphate hydrolases"/>
    <property type="match status" value="1"/>
</dbReference>
<name>A0A1X7TFQ9_AMPQE</name>
<dbReference type="InParanoid" id="A0A1X7TFQ9"/>
<dbReference type="EnsemblMetazoa" id="Aqu2.1.13367_001">
    <property type="protein sequence ID" value="Aqu2.1.13367_001"/>
    <property type="gene ID" value="Aqu2.1.13367"/>
</dbReference>
<feature type="domain" description="NACHT" evidence="1">
    <location>
        <begin position="193"/>
        <end position="308"/>
    </location>
</feature>
<evidence type="ECO:0000313" key="2">
    <source>
        <dbReference type="EnsemblMetazoa" id="Aqu2.1.13367_001"/>
    </source>
</evidence>
<reference evidence="2" key="1">
    <citation type="submission" date="2017-05" db="UniProtKB">
        <authorList>
            <consortium name="EnsemblMetazoa"/>
        </authorList>
    </citation>
    <scope>IDENTIFICATION</scope>
</reference>
<dbReference type="InterPro" id="IPR027417">
    <property type="entry name" value="P-loop_NTPase"/>
</dbReference>
<dbReference type="Pfam" id="PF05729">
    <property type="entry name" value="NACHT"/>
    <property type="match status" value="1"/>
</dbReference>
<accession>A0A1X7TFQ9</accession>
<evidence type="ECO:0000259" key="1">
    <source>
        <dbReference type="PROSITE" id="PS50837"/>
    </source>
</evidence>
<dbReference type="PROSITE" id="PS50837">
    <property type="entry name" value="NACHT"/>
    <property type="match status" value="1"/>
</dbReference>
<dbReference type="AlphaFoldDB" id="A0A1X7TFQ9"/>
<dbReference type="PANTHER" id="PTHR46844">
    <property type="entry name" value="SLR5058 PROTEIN"/>
    <property type="match status" value="1"/>
</dbReference>
<dbReference type="InterPro" id="IPR007111">
    <property type="entry name" value="NACHT_NTPase"/>
</dbReference>
<sequence>DVELNPGPLTGNPKDIFRTHSDKLIHAISENLHNVTLALNAKGLITQQIKEDMLVLGASNYEKSSKLVNVIQEILEASLKSHQYLTELCQVLQNQQNHALRNIAASILGQTIPDDVLSYAHSMKQCYKAEDWMQALKDYSGRLTLVEKQDYTKEAESAGYLLMGQVDKVVKLSGNKEISVEDILRPVDDSLPLRVVINGPPGIGKTVLCHKLIKMWCETLVNQQYDLVLYCPLRNSKLATLADLFQDGTSKVQTVDWFSDRAGERLLIIFDGWDELSEQLRQSSLVASIIYKGLLRQCSVIVTSRSYASSSLLKINNLSRHVQVIGFSKVEISKVIIQTLQKDTTLAQEPVDKKREDDKEGRHFTTEQTSKDSQLAVNLIKDLSVQDDVQSLCYVPLLCSMVISVYSEEGGHLPTQLYEKFILQIIKRHVKSRHAPHTLGTGSLSSLPSHLDMPLQEMCQIAYTNLANTTMTFSSHQLQSLSEAVNEDYLGLMTSFIAHDEEKYQFLHLRIQEFLAAWWIAKHEEKTEEIAKNHFHDDHFRKCLSFVSEITETWLPGTFYFSEEIFKRTLNEADSLQYSVSTAIVQGEAGVEVSTSCIEAPCIAYISRYGSNDGKLWDFVTDDEIDENVIAQLQDSMIRAGQASNETDESFTSVDTKCSHYSVPDYHHSGHHQKVTKKQNLIIKPDVDSPIEENVDLHLSEPKMPIESETREDNDETLITAAVSRDKFMQH</sequence>